<evidence type="ECO:0000256" key="7">
    <source>
        <dbReference type="ARBA" id="ARBA00022679"/>
    </source>
</evidence>
<evidence type="ECO:0000313" key="14">
    <source>
        <dbReference type="Proteomes" id="UP000791080"/>
    </source>
</evidence>
<evidence type="ECO:0000256" key="10">
    <source>
        <dbReference type="ARBA" id="ARBA00031323"/>
    </source>
</evidence>
<keyword evidence="14" id="KW-1185">Reference proteome</keyword>
<feature type="region of interest" description="Disordered" evidence="12">
    <location>
        <begin position="234"/>
        <end position="262"/>
    </location>
</feature>
<evidence type="ECO:0000256" key="6">
    <source>
        <dbReference type="ARBA" id="ARBA00022603"/>
    </source>
</evidence>
<evidence type="ECO:0000256" key="2">
    <source>
        <dbReference type="ARBA" id="ARBA00005369"/>
    </source>
</evidence>
<dbReference type="PANTHER" id="PTHR11579">
    <property type="entry name" value="PROTEIN-L-ISOASPARTATE O-METHYLTRANSFERASE"/>
    <property type="match status" value="1"/>
</dbReference>
<dbReference type="EMBL" id="AUBJ02000001">
    <property type="protein sequence ID" value="MCP2331207.1"/>
    <property type="molecule type" value="Genomic_DNA"/>
</dbReference>
<dbReference type="InterPro" id="IPR000682">
    <property type="entry name" value="PCMT"/>
</dbReference>
<evidence type="ECO:0000256" key="8">
    <source>
        <dbReference type="ARBA" id="ARBA00022691"/>
    </source>
</evidence>
<evidence type="ECO:0000256" key="12">
    <source>
        <dbReference type="SAM" id="MobiDB-lite"/>
    </source>
</evidence>
<evidence type="ECO:0000256" key="5">
    <source>
        <dbReference type="ARBA" id="ARBA00022490"/>
    </source>
</evidence>
<evidence type="ECO:0000313" key="13">
    <source>
        <dbReference type="EMBL" id="MCP2331207.1"/>
    </source>
</evidence>
<dbReference type="InterPro" id="IPR029063">
    <property type="entry name" value="SAM-dependent_MTases_sf"/>
</dbReference>
<dbReference type="Proteomes" id="UP000791080">
    <property type="component" value="Unassembled WGS sequence"/>
</dbReference>
<gene>
    <name evidence="13" type="ORF">G443_001477</name>
</gene>
<evidence type="ECO:0000256" key="4">
    <source>
        <dbReference type="ARBA" id="ARBA00013346"/>
    </source>
</evidence>
<reference evidence="13 14" key="1">
    <citation type="submission" date="2013-07" db="EMBL/GenBank/DDBJ databases">
        <authorList>
            <consortium name="DOE Joint Genome Institute"/>
            <person name="Reeve W."/>
            <person name="Huntemann M."/>
            <person name="Han J."/>
            <person name="Chen A."/>
            <person name="Kyrpides N."/>
            <person name="Mavromatis K."/>
            <person name="Markowitz V."/>
            <person name="Palaniappan K."/>
            <person name="Ivanova N."/>
            <person name="Schaumberg A."/>
            <person name="Pati A."/>
            <person name="Liolios K."/>
            <person name="Nordberg H.P."/>
            <person name="Cantor M.N."/>
            <person name="Hua S.X."/>
            <person name="Woyke T."/>
        </authorList>
    </citation>
    <scope>NUCLEOTIDE SEQUENCE [LARGE SCALE GENOMIC DNA]</scope>
    <source>
        <strain evidence="13 14">DSM 43889</strain>
    </source>
</reference>
<protein>
    <recommendedName>
        <fullName evidence="4">Protein-L-isoaspartate O-methyltransferase</fullName>
        <ecNumber evidence="3">2.1.1.77</ecNumber>
    </recommendedName>
    <alternativeName>
        <fullName evidence="11">L-isoaspartyl protein carboxyl methyltransferase</fullName>
    </alternativeName>
    <alternativeName>
        <fullName evidence="9">Protein L-isoaspartyl methyltransferase</fullName>
    </alternativeName>
    <alternativeName>
        <fullName evidence="10">Protein-beta-aspartate methyltransferase</fullName>
    </alternativeName>
</protein>
<proteinExistence type="inferred from homology"/>
<dbReference type="Pfam" id="PF01135">
    <property type="entry name" value="PCMT"/>
    <property type="match status" value="1"/>
</dbReference>
<dbReference type="SUPFAM" id="SSF53335">
    <property type="entry name" value="S-adenosyl-L-methionine-dependent methyltransferases"/>
    <property type="match status" value="1"/>
</dbReference>
<dbReference type="EC" id="2.1.1.77" evidence="3"/>
<evidence type="ECO:0000256" key="3">
    <source>
        <dbReference type="ARBA" id="ARBA00011890"/>
    </source>
</evidence>
<comment type="similarity">
    <text evidence="2">Belongs to the methyltransferase superfamily. L-isoaspartyl/D-aspartyl protein methyltransferase family.</text>
</comment>
<evidence type="ECO:0000256" key="11">
    <source>
        <dbReference type="ARBA" id="ARBA00031350"/>
    </source>
</evidence>
<dbReference type="Gene3D" id="3.40.50.150">
    <property type="entry name" value="Vaccinia Virus protein VP39"/>
    <property type="match status" value="1"/>
</dbReference>
<evidence type="ECO:0000256" key="9">
    <source>
        <dbReference type="ARBA" id="ARBA00030757"/>
    </source>
</evidence>
<evidence type="ECO:0000256" key="1">
    <source>
        <dbReference type="ARBA" id="ARBA00004496"/>
    </source>
</evidence>
<reference evidence="13 14" key="2">
    <citation type="submission" date="2022-06" db="EMBL/GenBank/DDBJ databases">
        <title>Genomic Encyclopedia of Type Strains, Phase I: the one thousand microbial genomes (KMG-I) project.</title>
        <authorList>
            <person name="Kyrpides N."/>
        </authorList>
    </citation>
    <scope>NUCLEOTIDE SEQUENCE [LARGE SCALE GENOMIC DNA]</scope>
    <source>
        <strain evidence="13 14">DSM 43889</strain>
    </source>
</reference>
<keyword evidence="7" id="KW-0808">Transferase</keyword>
<comment type="caution">
    <text evidence="13">The sequence shown here is derived from an EMBL/GenBank/DDBJ whole genome shotgun (WGS) entry which is preliminary data.</text>
</comment>
<feature type="compositionally biased region" description="Basic and acidic residues" evidence="12">
    <location>
        <begin position="241"/>
        <end position="262"/>
    </location>
</feature>
<comment type="subcellular location">
    <subcellularLocation>
        <location evidence="1">Cytoplasm</location>
    </subcellularLocation>
</comment>
<accession>A0ABT1JFD7</accession>
<keyword evidence="5" id="KW-0963">Cytoplasm</keyword>
<name>A0ABT1JFD7_ACTCY</name>
<sequence>MTNTTADHRHLLRRQLAEILRAVGALSDPALLAAFVDVPRDHFVGDFAVRTPDGLSWISRTDPARLGLVHGDTTLITEVGSDGTPISSSTAPSLMATMLEALELRGSERVLEIGTGTGYNAAILCHRLGSHRVVTVDIEPGLTLTAAARLDDLGYQPTVLTGDGAEGAPRHGPFDRLITTCGLTSVPATWLRQVRPGGRILVNLGFGLVSLLVLEDGTAEGGVLDFAAFLPRRSGVDDPAPDPHDIPRHSGSPARRDTLPEALDDRTGRAVLSLHRPGLWRGSHLDDDGRVVHLLDERTTGAWARATELDDGSVEVVQRDGLWDAVTAILGEWDERGRPDITEYGIRADARGHRVLAP</sequence>
<dbReference type="CDD" id="cd02440">
    <property type="entry name" value="AdoMet_MTases"/>
    <property type="match status" value="1"/>
</dbReference>
<keyword evidence="8" id="KW-0949">S-adenosyl-L-methionine</keyword>
<dbReference type="RefSeq" id="WP_051314357.1">
    <property type="nucleotide sequence ID" value="NZ_AUBJ02000001.1"/>
</dbReference>
<dbReference type="PANTHER" id="PTHR11579:SF0">
    <property type="entry name" value="PROTEIN-L-ISOASPARTATE(D-ASPARTATE) O-METHYLTRANSFERASE"/>
    <property type="match status" value="1"/>
</dbReference>
<organism evidence="13 14">
    <name type="scientific">Actinoalloteichus caeruleus DSM 43889</name>
    <dbReference type="NCBI Taxonomy" id="1120930"/>
    <lineage>
        <taxon>Bacteria</taxon>
        <taxon>Bacillati</taxon>
        <taxon>Actinomycetota</taxon>
        <taxon>Actinomycetes</taxon>
        <taxon>Pseudonocardiales</taxon>
        <taxon>Pseudonocardiaceae</taxon>
        <taxon>Actinoalloteichus</taxon>
        <taxon>Actinoalloteichus cyanogriseus</taxon>
    </lineage>
</organism>
<keyword evidence="6" id="KW-0489">Methyltransferase</keyword>